<dbReference type="Proteomes" id="UP000237000">
    <property type="component" value="Unassembled WGS sequence"/>
</dbReference>
<reference evidence="2" key="1">
    <citation type="submission" date="2016-06" db="EMBL/GenBank/DDBJ databases">
        <title>Parallel loss of symbiosis genes in relatives of nitrogen-fixing non-legume Parasponia.</title>
        <authorList>
            <person name="Van Velzen R."/>
            <person name="Holmer R."/>
            <person name="Bu F."/>
            <person name="Rutten L."/>
            <person name="Van Zeijl A."/>
            <person name="Liu W."/>
            <person name="Santuari L."/>
            <person name="Cao Q."/>
            <person name="Sharma T."/>
            <person name="Shen D."/>
            <person name="Roswanjaya Y."/>
            <person name="Wardhani T."/>
            <person name="Kalhor M.S."/>
            <person name="Jansen J."/>
            <person name="Van den Hoogen J."/>
            <person name="Gungor B."/>
            <person name="Hartog M."/>
            <person name="Hontelez J."/>
            <person name="Verver J."/>
            <person name="Yang W.-C."/>
            <person name="Schijlen E."/>
            <person name="Repin R."/>
            <person name="Schilthuizen M."/>
            <person name="Schranz E."/>
            <person name="Heidstra R."/>
            <person name="Miyata K."/>
            <person name="Fedorova E."/>
            <person name="Kohlen W."/>
            <person name="Bisseling T."/>
            <person name="Smit S."/>
            <person name="Geurts R."/>
        </authorList>
    </citation>
    <scope>NUCLEOTIDE SEQUENCE [LARGE SCALE GENOMIC DNA]</scope>
    <source>
        <strain evidence="2">cv. RG33-2</strain>
    </source>
</reference>
<evidence type="ECO:0000313" key="1">
    <source>
        <dbReference type="EMBL" id="PON89457.1"/>
    </source>
</evidence>
<gene>
    <name evidence="1" type="ORF">TorRG33x02_148080</name>
</gene>
<dbReference type="OrthoDB" id="10304014at2759"/>
<accession>A0A2P5EVB5</accession>
<proteinExistence type="predicted"/>
<dbReference type="InParanoid" id="A0A2P5EVB5"/>
<dbReference type="AlphaFoldDB" id="A0A2P5EVB5"/>
<evidence type="ECO:0000313" key="2">
    <source>
        <dbReference type="Proteomes" id="UP000237000"/>
    </source>
</evidence>
<organism evidence="1 2">
    <name type="scientific">Trema orientale</name>
    <name type="common">Charcoal tree</name>
    <name type="synonym">Celtis orientalis</name>
    <dbReference type="NCBI Taxonomy" id="63057"/>
    <lineage>
        <taxon>Eukaryota</taxon>
        <taxon>Viridiplantae</taxon>
        <taxon>Streptophyta</taxon>
        <taxon>Embryophyta</taxon>
        <taxon>Tracheophyta</taxon>
        <taxon>Spermatophyta</taxon>
        <taxon>Magnoliopsida</taxon>
        <taxon>eudicotyledons</taxon>
        <taxon>Gunneridae</taxon>
        <taxon>Pentapetalae</taxon>
        <taxon>rosids</taxon>
        <taxon>fabids</taxon>
        <taxon>Rosales</taxon>
        <taxon>Cannabaceae</taxon>
        <taxon>Trema</taxon>
    </lineage>
</organism>
<dbReference type="EMBL" id="JXTC01000094">
    <property type="protein sequence ID" value="PON89457.1"/>
    <property type="molecule type" value="Genomic_DNA"/>
</dbReference>
<protein>
    <submittedName>
        <fullName evidence="1">Uncharacterized protein</fullName>
    </submittedName>
</protein>
<sequence>LIPSIHKNKKDPMLSFFLFKPTLAGAQSLVLSQNLQKTSHKIPLPVPKMDFPNCLNAFLKFNLTPLQIDLVCLLISEFQLGHMSLPSIFQDTSFISSQRLVISGTIPPLQYLRTPSPTRPFNISAGSLAPPCCKNSFLRATPVLRDNGSSLQSFFHMLAAKHLAYR</sequence>
<feature type="non-terminal residue" evidence="1">
    <location>
        <position position="1"/>
    </location>
</feature>
<name>A0A2P5EVB5_TREOI</name>
<comment type="caution">
    <text evidence="1">The sequence shown here is derived from an EMBL/GenBank/DDBJ whole genome shotgun (WGS) entry which is preliminary data.</text>
</comment>
<keyword evidence="2" id="KW-1185">Reference proteome</keyword>